<accession>A0ACB8ZWQ1</accession>
<reference evidence="2" key="1">
    <citation type="journal article" date="2022" name="Mol. Ecol. Resour.">
        <title>The genomes of chicory, endive, great burdock and yacon provide insights into Asteraceae palaeo-polyploidization history and plant inulin production.</title>
        <authorList>
            <person name="Fan W."/>
            <person name="Wang S."/>
            <person name="Wang H."/>
            <person name="Wang A."/>
            <person name="Jiang F."/>
            <person name="Liu H."/>
            <person name="Zhao H."/>
            <person name="Xu D."/>
            <person name="Zhang Y."/>
        </authorList>
    </citation>
    <scope>NUCLEOTIDE SEQUENCE [LARGE SCALE GENOMIC DNA]</scope>
    <source>
        <strain evidence="2">cv. Niubang</strain>
    </source>
</reference>
<dbReference type="EMBL" id="CM042055">
    <property type="protein sequence ID" value="KAI3702080.1"/>
    <property type="molecule type" value="Genomic_DNA"/>
</dbReference>
<proteinExistence type="predicted"/>
<reference evidence="1 2" key="2">
    <citation type="journal article" date="2022" name="Mol. Ecol. Resour.">
        <title>The genomes of chicory, endive, great burdock and yacon provide insights into Asteraceae paleo-polyploidization history and plant inulin production.</title>
        <authorList>
            <person name="Fan W."/>
            <person name="Wang S."/>
            <person name="Wang H."/>
            <person name="Wang A."/>
            <person name="Jiang F."/>
            <person name="Liu H."/>
            <person name="Zhao H."/>
            <person name="Xu D."/>
            <person name="Zhang Y."/>
        </authorList>
    </citation>
    <scope>NUCLEOTIDE SEQUENCE [LARGE SCALE GENOMIC DNA]</scope>
    <source>
        <strain evidence="2">cv. Niubang</strain>
    </source>
</reference>
<name>A0ACB8ZWQ1_ARCLA</name>
<sequence>MVLRLVQKKKRKQYILKKRGNAFNKGERQAEGEKQSPIQMESNFEGELNRETEKENAAENTKEVETEKTAAETTLFREEIEIVETLVKAKNDTPKATQKAKGVMIKEGELEKKLK</sequence>
<evidence type="ECO:0000313" key="1">
    <source>
        <dbReference type="EMBL" id="KAI3702080.1"/>
    </source>
</evidence>
<dbReference type="Proteomes" id="UP001055879">
    <property type="component" value="Linkage Group LG09"/>
</dbReference>
<organism evidence="1 2">
    <name type="scientific">Arctium lappa</name>
    <name type="common">Greater burdock</name>
    <name type="synonym">Lappa major</name>
    <dbReference type="NCBI Taxonomy" id="4217"/>
    <lineage>
        <taxon>Eukaryota</taxon>
        <taxon>Viridiplantae</taxon>
        <taxon>Streptophyta</taxon>
        <taxon>Embryophyta</taxon>
        <taxon>Tracheophyta</taxon>
        <taxon>Spermatophyta</taxon>
        <taxon>Magnoliopsida</taxon>
        <taxon>eudicotyledons</taxon>
        <taxon>Gunneridae</taxon>
        <taxon>Pentapetalae</taxon>
        <taxon>asterids</taxon>
        <taxon>campanulids</taxon>
        <taxon>Asterales</taxon>
        <taxon>Asteraceae</taxon>
        <taxon>Carduoideae</taxon>
        <taxon>Cardueae</taxon>
        <taxon>Arctiinae</taxon>
        <taxon>Arctium</taxon>
    </lineage>
</organism>
<keyword evidence="2" id="KW-1185">Reference proteome</keyword>
<comment type="caution">
    <text evidence="1">The sequence shown here is derived from an EMBL/GenBank/DDBJ whole genome shotgun (WGS) entry which is preliminary data.</text>
</comment>
<evidence type="ECO:0000313" key="2">
    <source>
        <dbReference type="Proteomes" id="UP001055879"/>
    </source>
</evidence>
<gene>
    <name evidence="1" type="ORF">L6452_27730</name>
</gene>
<protein>
    <submittedName>
        <fullName evidence="1">Uncharacterized protein</fullName>
    </submittedName>
</protein>